<feature type="non-terminal residue" evidence="1">
    <location>
        <position position="222"/>
    </location>
</feature>
<evidence type="ECO:0000313" key="1">
    <source>
        <dbReference type="EMBL" id="SVD41607.1"/>
    </source>
</evidence>
<protein>
    <recommendedName>
        <fullName evidence="2">CMP-N-acetylneuraminic acid synthetase</fullName>
    </recommendedName>
</protein>
<proteinExistence type="predicted"/>
<organism evidence="1">
    <name type="scientific">marine metagenome</name>
    <dbReference type="NCBI Taxonomy" id="408172"/>
    <lineage>
        <taxon>unclassified sequences</taxon>
        <taxon>metagenomes</taxon>
        <taxon>ecological metagenomes</taxon>
    </lineage>
</organism>
<reference evidence="1" key="1">
    <citation type="submission" date="2018-05" db="EMBL/GenBank/DDBJ databases">
        <authorList>
            <person name="Lanie J.A."/>
            <person name="Ng W.-L."/>
            <person name="Kazmierczak K.M."/>
            <person name="Andrzejewski T.M."/>
            <person name="Davidsen T.M."/>
            <person name="Wayne K.J."/>
            <person name="Tettelin H."/>
            <person name="Glass J.I."/>
            <person name="Rusch D."/>
            <person name="Podicherti R."/>
            <person name="Tsui H.-C.T."/>
            <person name="Winkler M.E."/>
        </authorList>
    </citation>
    <scope>NUCLEOTIDE SEQUENCE</scope>
</reference>
<sequence length="222" mass="25941">VKNNDVAIWSCSRLASSRCPNKMIRPFHDTTLTDIFLSKLAGLDQNTFFAGYEDVFESMCAKHKVPFVQRTRHSALIDEPAKEIYSFINDQPYDYFLQVNACAPFLRSKSIVDFLDTCASDRRPAFGVFRIKNYFVRLDGSPINFDVDLTTINTKAVSPVYEFGHVFYFFSKEHFLRTGWYWDWNDVRYIEIPSGLETFDIDTEEEFFMAESMWKDVGRSVR</sequence>
<dbReference type="SUPFAM" id="SSF53448">
    <property type="entry name" value="Nucleotide-diphospho-sugar transferases"/>
    <property type="match status" value="1"/>
</dbReference>
<dbReference type="EMBL" id="UINC01149250">
    <property type="protein sequence ID" value="SVD41607.1"/>
    <property type="molecule type" value="Genomic_DNA"/>
</dbReference>
<accession>A0A382V599</accession>
<dbReference type="InterPro" id="IPR029044">
    <property type="entry name" value="Nucleotide-diphossugar_trans"/>
</dbReference>
<dbReference type="AlphaFoldDB" id="A0A382V599"/>
<gene>
    <name evidence="1" type="ORF">METZ01_LOCUS394461</name>
</gene>
<evidence type="ECO:0008006" key="2">
    <source>
        <dbReference type="Google" id="ProtNLM"/>
    </source>
</evidence>
<dbReference type="Gene3D" id="3.90.550.10">
    <property type="entry name" value="Spore Coat Polysaccharide Biosynthesis Protein SpsA, Chain A"/>
    <property type="match status" value="1"/>
</dbReference>
<feature type="non-terminal residue" evidence="1">
    <location>
        <position position="1"/>
    </location>
</feature>
<name>A0A382V599_9ZZZZ</name>